<dbReference type="InterPro" id="IPR011075">
    <property type="entry name" value="TetR_C"/>
</dbReference>
<dbReference type="Proteomes" id="UP001500879">
    <property type="component" value="Unassembled WGS sequence"/>
</dbReference>
<gene>
    <name evidence="6" type="ORF">GCM10010357_41210</name>
</gene>
<dbReference type="SUPFAM" id="SSF48498">
    <property type="entry name" value="Tetracyclin repressor-like, C-terminal domain"/>
    <property type="match status" value="1"/>
</dbReference>
<dbReference type="PANTHER" id="PTHR30055">
    <property type="entry name" value="HTH-TYPE TRANSCRIPTIONAL REGULATOR RUTR"/>
    <property type="match status" value="1"/>
</dbReference>
<evidence type="ECO:0000259" key="5">
    <source>
        <dbReference type="PROSITE" id="PS50977"/>
    </source>
</evidence>
<dbReference type="InterPro" id="IPR050109">
    <property type="entry name" value="HTH-type_TetR-like_transc_reg"/>
</dbReference>
<dbReference type="Pfam" id="PF00440">
    <property type="entry name" value="TetR_N"/>
    <property type="match status" value="1"/>
</dbReference>
<keyword evidence="7" id="KW-1185">Reference proteome</keyword>
<proteinExistence type="predicted"/>
<dbReference type="EMBL" id="BAAABX010000048">
    <property type="protein sequence ID" value="GAA0415659.1"/>
    <property type="molecule type" value="Genomic_DNA"/>
</dbReference>
<dbReference type="SUPFAM" id="SSF46689">
    <property type="entry name" value="Homeodomain-like"/>
    <property type="match status" value="1"/>
</dbReference>
<dbReference type="Pfam" id="PF16859">
    <property type="entry name" value="TetR_C_11"/>
    <property type="match status" value="1"/>
</dbReference>
<keyword evidence="2 4" id="KW-0238">DNA-binding</keyword>
<dbReference type="InterPro" id="IPR036271">
    <property type="entry name" value="Tet_transcr_reg_TetR-rel_C_sf"/>
</dbReference>
<evidence type="ECO:0000313" key="7">
    <source>
        <dbReference type="Proteomes" id="UP001500879"/>
    </source>
</evidence>
<keyword evidence="1" id="KW-0805">Transcription regulation</keyword>
<feature type="DNA-binding region" description="H-T-H motif" evidence="4">
    <location>
        <begin position="36"/>
        <end position="55"/>
    </location>
</feature>
<comment type="caution">
    <text evidence="6">The sequence shown here is derived from an EMBL/GenBank/DDBJ whole genome shotgun (WGS) entry which is preliminary data.</text>
</comment>
<evidence type="ECO:0000256" key="4">
    <source>
        <dbReference type="PROSITE-ProRule" id="PRU00335"/>
    </source>
</evidence>
<dbReference type="Gene3D" id="1.10.10.60">
    <property type="entry name" value="Homeodomain-like"/>
    <property type="match status" value="1"/>
</dbReference>
<evidence type="ECO:0000313" key="6">
    <source>
        <dbReference type="EMBL" id="GAA0415659.1"/>
    </source>
</evidence>
<protein>
    <submittedName>
        <fullName evidence="6">TetR/AcrR family transcriptional regulator</fullName>
    </submittedName>
</protein>
<dbReference type="RefSeq" id="WP_344026500.1">
    <property type="nucleotide sequence ID" value="NZ_BAAABX010000048.1"/>
</dbReference>
<evidence type="ECO:0000256" key="1">
    <source>
        <dbReference type="ARBA" id="ARBA00023015"/>
    </source>
</evidence>
<dbReference type="PROSITE" id="PS50977">
    <property type="entry name" value="HTH_TETR_2"/>
    <property type="match status" value="1"/>
</dbReference>
<name>A0ABN0YX29_9ACTN</name>
<dbReference type="Gene3D" id="1.10.357.10">
    <property type="entry name" value="Tetracycline Repressor, domain 2"/>
    <property type="match status" value="1"/>
</dbReference>
<evidence type="ECO:0000256" key="3">
    <source>
        <dbReference type="ARBA" id="ARBA00023163"/>
    </source>
</evidence>
<organism evidence="6 7">
    <name type="scientific">Streptomyces luteireticuli</name>
    <dbReference type="NCBI Taxonomy" id="173858"/>
    <lineage>
        <taxon>Bacteria</taxon>
        <taxon>Bacillati</taxon>
        <taxon>Actinomycetota</taxon>
        <taxon>Actinomycetes</taxon>
        <taxon>Kitasatosporales</taxon>
        <taxon>Streptomycetaceae</taxon>
        <taxon>Streptomyces</taxon>
    </lineage>
</organism>
<sequence>MAESATPGRRRGAELEHAIYRATLGELAAHGYGRLTMDGVAARAGTGKAALYRRWPGKQPLVMDALRHALPPPPEPDPKRPARETLTGALTAFRDVLAGRTLVPGMGFIVDMLHEPDLRALFTEEIVMPRLERIEAVLREGVHRGEFGPEVLHPLAARTGPALILQSFLLTGEPLGPREIDLVVDTVLRRTGSPHRS</sequence>
<keyword evidence="3" id="KW-0804">Transcription</keyword>
<feature type="domain" description="HTH tetR-type" evidence="5">
    <location>
        <begin position="13"/>
        <end position="73"/>
    </location>
</feature>
<dbReference type="PANTHER" id="PTHR30055:SF225">
    <property type="entry name" value="TRANSCRIPTIONAL REGULATORY PROTEIN-RELATED"/>
    <property type="match status" value="1"/>
</dbReference>
<dbReference type="InterPro" id="IPR001647">
    <property type="entry name" value="HTH_TetR"/>
</dbReference>
<accession>A0ABN0YX29</accession>
<reference evidence="6 7" key="1">
    <citation type="journal article" date="2019" name="Int. J. Syst. Evol. Microbiol.">
        <title>The Global Catalogue of Microorganisms (GCM) 10K type strain sequencing project: providing services to taxonomists for standard genome sequencing and annotation.</title>
        <authorList>
            <consortium name="The Broad Institute Genomics Platform"/>
            <consortium name="The Broad Institute Genome Sequencing Center for Infectious Disease"/>
            <person name="Wu L."/>
            <person name="Ma J."/>
        </authorList>
    </citation>
    <scope>NUCLEOTIDE SEQUENCE [LARGE SCALE GENOMIC DNA]</scope>
    <source>
        <strain evidence="6 7">JCM 4788</strain>
    </source>
</reference>
<dbReference type="InterPro" id="IPR009057">
    <property type="entry name" value="Homeodomain-like_sf"/>
</dbReference>
<evidence type="ECO:0000256" key="2">
    <source>
        <dbReference type="ARBA" id="ARBA00023125"/>
    </source>
</evidence>